<evidence type="ECO:0000313" key="11">
    <source>
        <dbReference type="Proteomes" id="UP001302349"/>
    </source>
</evidence>
<feature type="domain" description="Histidine kinase" evidence="6">
    <location>
        <begin position="594"/>
        <end position="815"/>
    </location>
</feature>
<dbReference type="InterPro" id="IPR001610">
    <property type="entry name" value="PAC"/>
</dbReference>
<evidence type="ECO:0000256" key="2">
    <source>
        <dbReference type="ARBA" id="ARBA00012438"/>
    </source>
</evidence>
<evidence type="ECO:0000256" key="1">
    <source>
        <dbReference type="ARBA" id="ARBA00000085"/>
    </source>
</evidence>
<feature type="domain" description="PAS" evidence="8">
    <location>
        <begin position="218"/>
        <end position="273"/>
    </location>
</feature>
<dbReference type="PRINTS" id="PR00344">
    <property type="entry name" value="BCTRLSENSOR"/>
</dbReference>
<dbReference type="SUPFAM" id="SSF55874">
    <property type="entry name" value="ATPase domain of HSP90 chaperone/DNA topoisomerase II/histidine kinase"/>
    <property type="match status" value="1"/>
</dbReference>
<evidence type="ECO:0000259" key="6">
    <source>
        <dbReference type="PROSITE" id="PS50109"/>
    </source>
</evidence>
<feature type="domain" description="PAS" evidence="8">
    <location>
        <begin position="450"/>
        <end position="521"/>
    </location>
</feature>
<evidence type="ECO:0000313" key="10">
    <source>
        <dbReference type="EMBL" id="WOK06088.1"/>
    </source>
</evidence>
<dbReference type="CDD" id="cd00130">
    <property type="entry name" value="PAS"/>
    <property type="match status" value="2"/>
</dbReference>
<dbReference type="Gene3D" id="1.10.287.130">
    <property type="match status" value="1"/>
</dbReference>
<dbReference type="SMART" id="SM00448">
    <property type="entry name" value="REC"/>
    <property type="match status" value="1"/>
</dbReference>
<keyword evidence="5" id="KW-0472">Membrane</keyword>
<evidence type="ECO:0000259" key="7">
    <source>
        <dbReference type="PROSITE" id="PS50110"/>
    </source>
</evidence>
<dbReference type="PANTHER" id="PTHR45339">
    <property type="entry name" value="HYBRID SIGNAL TRANSDUCTION HISTIDINE KINASE J"/>
    <property type="match status" value="1"/>
</dbReference>
<dbReference type="CDD" id="cd16922">
    <property type="entry name" value="HATPase_EvgS-ArcB-TorS-like"/>
    <property type="match status" value="1"/>
</dbReference>
<feature type="modified residue" description="4-aspartylphosphate" evidence="4">
    <location>
        <position position="886"/>
    </location>
</feature>
<dbReference type="PROSITE" id="PS50109">
    <property type="entry name" value="HIS_KIN"/>
    <property type="match status" value="1"/>
</dbReference>
<dbReference type="SMART" id="SM00388">
    <property type="entry name" value="HisKA"/>
    <property type="match status" value="1"/>
</dbReference>
<dbReference type="Gene3D" id="3.30.565.10">
    <property type="entry name" value="Histidine kinase-like ATPase, C-terminal domain"/>
    <property type="match status" value="1"/>
</dbReference>
<organism evidence="10 11">
    <name type="scientific">Imperialibacter roseus</name>
    <dbReference type="NCBI Taxonomy" id="1324217"/>
    <lineage>
        <taxon>Bacteria</taxon>
        <taxon>Pseudomonadati</taxon>
        <taxon>Bacteroidota</taxon>
        <taxon>Cytophagia</taxon>
        <taxon>Cytophagales</taxon>
        <taxon>Flammeovirgaceae</taxon>
        <taxon>Imperialibacter</taxon>
    </lineage>
</organism>
<dbReference type="PROSITE" id="PS50110">
    <property type="entry name" value="RESPONSE_REGULATORY"/>
    <property type="match status" value="1"/>
</dbReference>
<keyword evidence="5" id="KW-1133">Transmembrane helix</keyword>
<proteinExistence type="predicted"/>
<dbReference type="InterPro" id="IPR011006">
    <property type="entry name" value="CheY-like_superfamily"/>
</dbReference>
<dbReference type="InterPro" id="IPR000014">
    <property type="entry name" value="PAS"/>
</dbReference>
<gene>
    <name evidence="10" type="ORF">RT717_23720</name>
</gene>
<protein>
    <recommendedName>
        <fullName evidence="2">histidine kinase</fullName>
        <ecNumber evidence="2">2.7.13.3</ecNumber>
    </recommendedName>
</protein>
<dbReference type="PROSITE" id="PS50113">
    <property type="entry name" value="PAC"/>
    <property type="match status" value="3"/>
</dbReference>
<sequence>MLVEILNGYEKKGPMAAKDSKAFVTTNIINYFFGAINTFVALTLFLSGNNDPAFTFFLISLIHLSLTFYTNLKGRIWKRYTSLFNANLFAILIGYAFEDILIVQILFFVLLIGISSLLFGNKQRNSLILWFSVPFLLLTTTALQAVVSDITLAHLPVRIVLTTLGIFAIAFGLGSTILKVRQVQTVLDALLRSSSKEKNPFSSLSTSSLKLIKNNITEQENIYKLLATHSKDIILLCSMRGDITYVSPAVEAILGYQPSEVIGTNIKLFIDPSAKGLATEGTNIDFSVRTKTGNYVWLEAAIQKISDEKGAHIQTQAILRDVTEQKWLNEVLKQTTQLAHIGGWETDVVSGRSTYTDSLAELLGFKSGEIPGMPEILKLFTKESAEKIAKAYSDVYHKNISFDIEAQLTVAGHATKWARIVAEPKLENGRLHKVIGSLIDITERKRNEEALKELAMVAQYSSSGTIISDKNGLVEWVNEAFITMTGYSLEEMKGKRPAEVLQGPESDAQVRKAMNEALDSGASFRGEIIKYNKRGEAYWVEIQINPVFSENGELIKFISIENNVSERKAAETKLLEAKKNAEEGSMAKEQFLSTMTHEIRTPLNAVIGMSKILMDEDPRKDQVELLQTLHYSAENLLTLINDILDFSKISTENIQFENIPFKFNEEVAKAVHSMKFKVQERGNTIEFEGDTKLPTLLEGDLHRIVQVLNNLIGNATKFTEKGKIKVATKLLRQDNNKLWIRFSVTDNGIGLSKDKLQIIFEKFSQADASTSRKYGGTGLGLAICKMIVEQQGGKIWVESKNNQGSTFYFDIPLKTTNQSIKNDQHMTHLLESLEEIRVLTVDDNQINQLVLDRFLKKWNVTFKQASDGKEAIELANREKFDIILMDLEMPVIDGYHASHEIRGTSNFNCDTPIIALTASTRKEVEGRVYAAGMNDVMMKPFNPAHLHQLLMDYTMPVRTLHHVA</sequence>
<dbReference type="SMART" id="SM00091">
    <property type="entry name" value="PAS"/>
    <property type="match status" value="2"/>
</dbReference>
<keyword evidence="11" id="KW-1185">Reference proteome</keyword>
<evidence type="ECO:0000256" key="3">
    <source>
        <dbReference type="ARBA" id="ARBA00022553"/>
    </source>
</evidence>
<feature type="transmembrane region" description="Helical" evidence="5">
    <location>
        <begin position="28"/>
        <end position="47"/>
    </location>
</feature>
<dbReference type="InterPro" id="IPR004358">
    <property type="entry name" value="Sig_transdc_His_kin-like_C"/>
</dbReference>
<dbReference type="InterPro" id="IPR001789">
    <property type="entry name" value="Sig_transdc_resp-reg_receiver"/>
</dbReference>
<dbReference type="Proteomes" id="UP001302349">
    <property type="component" value="Chromosome"/>
</dbReference>
<feature type="domain" description="PAS" evidence="8">
    <location>
        <begin position="355"/>
        <end position="399"/>
    </location>
</feature>
<dbReference type="CDD" id="cd17546">
    <property type="entry name" value="REC_hyHK_CKI1_RcsC-like"/>
    <property type="match status" value="1"/>
</dbReference>
<feature type="transmembrane region" description="Helical" evidence="5">
    <location>
        <begin position="127"/>
        <end position="147"/>
    </location>
</feature>
<dbReference type="Pfam" id="PF00072">
    <property type="entry name" value="Response_reg"/>
    <property type="match status" value="1"/>
</dbReference>
<dbReference type="RefSeq" id="WP_317488825.1">
    <property type="nucleotide sequence ID" value="NZ_CP136051.1"/>
</dbReference>
<reference evidence="10 11" key="1">
    <citation type="journal article" date="2023" name="Microbiol. Resour. Announc.">
        <title>Complete Genome Sequence of Imperialibacter roseus strain P4T.</title>
        <authorList>
            <person name="Tizabi D.R."/>
            <person name="Bachvaroff T."/>
            <person name="Hill R.T."/>
        </authorList>
    </citation>
    <scope>NUCLEOTIDE SEQUENCE [LARGE SCALE GENOMIC DNA]</scope>
    <source>
        <strain evidence="10 11">P4T</strain>
    </source>
</reference>
<dbReference type="PANTHER" id="PTHR45339:SF3">
    <property type="entry name" value="HISTIDINE KINASE"/>
    <property type="match status" value="1"/>
</dbReference>
<dbReference type="Gene3D" id="3.30.450.20">
    <property type="entry name" value="PAS domain"/>
    <property type="match status" value="3"/>
</dbReference>
<dbReference type="InterPro" id="IPR035965">
    <property type="entry name" value="PAS-like_dom_sf"/>
</dbReference>
<dbReference type="SUPFAM" id="SSF47384">
    <property type="entry name" value="Homodimeric domain of signal transducing histidine kinase"/>
    <property type="match status" value="1"/>
</dbReference>
<keyword evidence="3 4" id="KW-0597">Phosphoprotein</keyword>
<dbReference type="NCBIfam" id="TIGR00229">
    <property type="entry name" value="sensory_box"/>
    <property type="match status" value="2"/>
</dbReference>
<feature type="transmembrane region" description="Helical" evidence="5">
    <location>
        <begin position="53"/>
        <end position="72"/>
    </location>
</feature>
<feature type="domain" description="PAC" evidence="9">
    <location>
        <begin position="522"/>
        <end position="576"/>
    </location>
</feature>
<feature type="domain" description="PAC" evidence="9">
    <location>
        <begin position="402"/>
        <end position="453"/>
    </location>
</feature>
<feature type="domain" description="Response regulatory" evidence="7">
    <location>
        <begin position="837"/>
        <end position="954"/>
    </location>
</feature>
<dbReference type="Pfam" id="PF00512">
    <property type="entry name" value="HisKA"/>
    <property type="match status" value="1"/>
</dbReference>
<dbReference type="InterPro" id="IPR036890">
    <property type="entry name" value="HATPase_C_sf"/>
</dbReference>
<dbReference type="Gene3D" id="3.40.50.2300">
    <property type="match status" value="1"/>
</dbReference>
<keyword evidence="5" id="KW-0812">Transmembrane</keyword>
<name>A0ABZ0IM22_9BACT</name>
<dbReference type="Pfam" id="PF13426">
    <property type="entry name" value="PAS_9"/>
    <property type="match status" value="3"/>
</dbReference>
<dbReference type="InterPro" id="IPR000700">
    <property type="entry name" value="PAS-assoc_C"/>
</dbReference>
<dbReference type="EMBL" id="CP136051">
    <property type="protein sequence ID" value="WOK06088.1"/>
    <property type="molecule type" value="Genomic_DNA"/>
</dbReference>
<dbReference type="InterPro" id="IPR005467">
    <property type="entry name" value="His_kinase_dom"/>
</dbReference>
<dbReference type="InterPro" id="IPR036097">
    <property type="entry name" value="HisK_dim/P_sf"/>
</dbReference>
<dbReference type="PROSITE" id="PS50112">
    <property type="entry name" value="PAS"/>
    <property type="match status" value="3"/>
</dbReference>
<evidence type="ECO:0000256" key="4">
    <source>
        <dbReference type="PROSITE-ProRule" id="PRU00169"/>
    </source>
</evidence>
<dbReference type="CDD" id="cd00082">
    <property type="entry name" value="HisKA"/>
    <property type="match status" value="1"/>
</dbReference>
<dbReference type="Pfam" id="PF02518">
    <property type="entry name" value="HATPase_c"/>
    <property type="match status" value="1"/>
</dbReference>
<comment type="catalytic activity">
    <reaction evidence="1">
        <text>ATP + protein L-histidine = ADP + protein N-phospho-L-histidine.</text>
        <dbReference type="EC" id="2.7.13.3"/>
    </reaction>
</comment>
<feature type="transmembrane region" description="Helical" evidence="5">
    <location>
        <begin position="159"/>
        <end position="178"/>
    </location>
</feature>
<dbReference type="SUPFAM" id="SSF55785">
    <property type="entry name" value="PYP-like sensor domain (PAS domain)"/>
    <property type="match status" value="3"/>
</dbReference>
<dbReference type="SMART" id="SM00086">
    <property type="entry name" value="PAC"/>
    <property type="match status" value="3"/>
</dbReference>
<accession>A0ABZ0IM22</accession>
<evidence type="ECO:0000259" key="9">
    <source>
        <dbReference type="PROSITE" id="PS50113"/>
    </source>
</evidence>
<dbReference type="SMART" id="SM00387">
    <property type="entry name" value="HATPase_c"/>
    <property type="match status" value="1"/>
</dbReference>
<dbReference type="InterPro" id="IPR003594">
    <property type="entry name" value="HATPase_dom"/>
</dbReference>
<feature type="domain" description="PAC" evidence="9">
    <location>
        <begin position="282"/>
        <end position="334"/>
    </location>
</feature>
<dbReference type="EC" id="2.7.13.3" evidence="2"/>
<evidence type="ECO:0000259" key="8">
    <source>
        <dbReference type="PROSITE" id="PS50112"/>
    </source>
</evidence>
<dbReference type="InterPro" id="IPR003661">
    <property type="entry name" value="HisK_dim/P_dom"/>
</dbReference>
<dbReference type="SUPFAM" id="SSF52172">
    <property type="entry name" value="CheY-like"/>
    <property type="match status" value="1"/>
</dbReference>
<evidence type="ECO:0000256" key="5">
    <source>
        <dbReference type="SAM" id="Phobius"/>
    </source>
</evidence>